<dbReference type="EMBL" id="ML977330">
    <property type="protein sequence ID" value="KAF2112734.1"/>
    <property type="molecule type" value="Genomic_DNA"/>
</dbReference>
<feature type="compositionally biased region" description="Low complexity" evidence="1">
    <location>
        <begin position="229"/>
        <end position="240"/>
    </location>
</feature>
<evidence type="ECO:0000256" key="1">
    <source>
        <dbReference type="SAM" id="MobiDB-lite"/>
    </source>
</evidence>
<name>A0A6A5Z101_9PLEO</name>
<keyword evidence="3" id="KW-1185">Reference proteome</keyword>
<proteinExistence type="predicted"/>
<evidence type="ECO:0008006" key="4">
    <source>
        <dbReference type="Google" id="ProtNLM"/>
    </source>
</evidence>
<organism evidence="2 3">
    <name type="scientific">Lophiotrema nucula</name>
    <dbReference type="NCBI Taxonomy" id="690887"/>
    <lineage>
        <taxon>Eukaryota</taxon>
        <taxon>Fungi</taxon>
        <taxon>Dikarya</taxon>
        <taxon>Ascomycota</taxon>
        <taxon>Pezizomycotina</taxon>
        <taxon>Dothideomycetes</taxon>
        <taxon>Pleosporomycetidae</taxon>
        <taxon>Pleosporales</taxon>
        <taxon>Lophiotremataceae</taxon>
        <taxon>Lophiotrema</taxon>
    </lineage>
</organism>
<reference evidence="2" key="1">
    <citation type="journal article" date="2020" name="Stud. Mycol.">
        <title>101 Dothideomycetes genomes: a test case for predicting lifestyles and emergence of pathogens.</title>
        <authorList>
            <person name="Haridas S."/>
            <person name="Albert R."/>
            <person name="Binder M."/>
            <person name="Bloem J."/>
            <person name="Labutti K."/>
            <person name="Salamov A."/>
            <person name="Andreopoulos B."/>
            <person name="Baker S."/>
            <person name="Barry K."/>
            <person name="Bills G."/>
            <person name="Bluhm B."/>
            <person name="Cannon C."/>
            <person name="Castanera R."/>
            <person name="Culley D."/>
            <person name="Daum C."/>
            <person name="Ezra D."/>
            <person name="Gonzalez J."/>
            <person name="Henrissat B."/>
            <person name="Kuo A."/>
            <person name="Liang C."/>
            <person name="Lipzen A."/>
            <person name="Lutzoni F."/>
            <person name="Magnuson J."/>
            <person name="Mondo S."/>
            <person name="Nolan M."/>
            <person name="Ohm R."/>
            <person name="Pangilinan J."/>
            <person name="Park H.-J."/>
            <person name="Ramirez L."/>
            <person name="Alfaro M."/>
            <person name="Sun H."/>
            <person name="Tritt A."/>
            <person name="Yoshinaga Y."/>
            <person name="Zwiers L.-H."/>
            <person name="Turgeon B."/>
            <person name="Goodwin S."/>
            <person name="Spatafora J."/>
            <person name="Crous P."/>
            <person name="Grigoriev I."/>
        </authorList>
    </citation>
    <scope>NUCLEOTIDE SEQUENCE</scope>
    <source>
        <strain evidence="2">CBS 627.86</strain>
    </source>
</reference>
<feature type="region of interest" description="Disordered" evidence="1">
    <location>
        <begin position="229"/>
        <end position="250"/>
    </location>
</feature>
<dbReference type="Proteomes" id="UP000799770">
    <property type="component" value="Unassembled WGS sequence"/>
</dbReference>
<accession>A0A6A5Z101</accession>
<evidence type="ECO:0000313" key="2">
    <source>
        <dbReference type="EMBL" id="KAF2112734.1"/>
    </source>
</evidence>
<dbReference type="AlphaFoldDB" id="A0A6A5Z101"/>
<evidence type="ECO:0000313" key="3">
    <source>
        <dbReference type="Proteomes" id="UP000799770"/>
    </source>
</evidence>
<dbReference type="SUPFAM" id="SSF82171">
    <property type="entry name" value="DPP6 N-terminal domain-like"/>
    <property type="match status" value="1"/>
</dbReference>
<dbReference type="OrthoDB" id="5089448at2759"/>
<sequence length="743" mass="81872">MDPVSVFGIVSGSATLLELLLKGFLGLKTAVREIRSVDEASEGFLGELDVFHFVLKDLESAFKDTAFLQNIQRWWDPSQLEELLDNALKTQSQLYTVVRNITRQRSVLKDVRTFYRTKQYDKEIAHLRIRVGTYINALQIPLTLGRIGSLLVHAGPISSSQPMPDYLQRNADNFANAILCEKVAKLEESIQTLSLDIKHFSRPQDQTWVASVQQESRELMTIAGSLASTASNSGSLSSTGRTDTSGAETARLGRNVGARQYATSVDGAPMSEQGHRRIKQWITSINSTMSVNDISESMARIKVQKECPSGGGDKIAVHDLTIPDGYDWGRLAYRGECLGVSPEGFFSCCTSHVETAGILALSQDLEYILASVHHAQQRVEDNALYAVGHLATGKMHILESKNPQLYNHFYPSVDFCAPKNFEGTRSLLLPGGTELFSWRRAGPAEDFARDLPQMPGIFSTKSKSWIKKGPSIFEGSRYLVQTTGNEQYTYVLIMCDGANGAPLWERTIAVPGLSAYCQKQKVEILGNYHFKAVFSTSCRHVITCTAFPCRIGPTCVYCIQVLEVLSGDCIFSHLYSDSSNCSATQITPDDHILLLRHFGQSYVQVYHLSTGASSRKIPITTSNYTDLASTYADMWAISPDGASFAILEPGALQISVYHISTGNRRTFAFDDGLKCCLLSWTEKYGLMGAGWPKDAFRSMRFYSVLDLNAAGNTLRFSTIPDADVDAITGDPPAQASTTAKISQ</sequence>
<gene>
    <name evidence="2" type="ORF">BDV96DRAFT_156561</name>
</gene>
<protein>
    <recommendedName>
        <fullName evidence="4">Fungal N-terminal domain-containing protein</fullName>
    </recommendedName>
</protein>